<dbReference type="OrthoDB" id="7335480at2"/>
<reference evidence="7 8" key="1">
    <citation type="journal article" date="2013" name="Appl. Environ. Microbiol.">
        <title>The genome of the alga-associated marine flavobacterium Formosa agariphila KMM 3901T reveals a broad potential for degradation of algal polysaccharides.</title>
        <authorList>
            <person name="Mann A.J."/>
            <person name="Hahnke R.L."/>
            <person name="Huang S."/>
            <person name="Werner J."/>
            <person name="Xing P."/>
            <person name="Barbeyron T."/>
            <person name="Huettel B."/>
            <person name="Stueber K."/>
            <person name="Reinhardt R."/>
            <person name="Harder J."/>
            <person name="Gloeckner F.O."/>
            <person name="Amann R.I."/>
            <person name="Teeling H."/>
        </authorList>
    </citation>
    <scope>NUCLEOTIDE SEQUENCE [LARGE SCALE GENOMIC DNA]</scope>
    <source>
        <strain evidence="8">DSM 15362 / KCTC 12365 / LMG 23005 / KMM 3901</strain>
    </source>
</reference>
<dbReference type="Gene3D" id="2.70.98.70">
    <property type="match status" value="1"/>
</dbReference>
<evidence type="ECO:0000256" key="1">
    <source>
        <dbReference type="ARBA" id="ARBA00004418"/>
    </source>
</evidence>
<gene>
    <name evidence="7" type="ORF">BN863_24500</name>
</gene>
<sequence>MINGINILPFQITNQLNKFYALLVFFILCTPKIEAQTIPSNRLLNIEELTSVLKPEVRTALETNGALNEARLAEYFRAKFSERFYYDYKTFDARFKTYNALYNNEAYHKERALDHYNKFPDFAEWELPFNYLSGGPVDAYALRHLARQHKMVDIAMLYFNDGKDPKYIRYFVEQMRSLNFALESENFETIEGGNGVYEVYRAGYRITNWLWIHNMFLSDKTYTDADQIQTIATLLQHGQDLYENNTEFRAGNHQTKGMSALGALSILLRDFQGTDAWYDRAMLRLSEHLEKEINPDGFQFERSVHYHMADINNYFYTYQLTKINNIKVDQAWEDKLKSLFTTLPKIAYPDKSAPVLQDDTREPWAESNDISGALTLGYLLYDDPSFGYFATNKVEQSMYWFLTNKQVEQLNNIEKKRPEYGSLAFKDTEYYIMRQGWDANDDMMIISAGVDAEKPDHQHGDILGIQAMANGQVILPNYQVRYSLKDFDVFKNSMVKNVALVDDELLGKEWTSNKGGSGFGKFKNLPTPKTIAWNTNDEYDFFVGTHDGFENIGVNYSRQVIYVKDEFWIVKDNFQSDATHDYKQVWQGHYTSELGSDLIRASFPDAVGSDIFQLNPTDTAETSGANGKNWTVITKNKQQNFDFLTVILPYQGYNNGIDHTQKEITLKSWKVLTFPWGTHGDDTTLVAVNGACFAFGIKEMSLKGITVDTSVETDLYLSEKEDKLHVRLLGDKATTIIVNKNDSLKATLNPGESHIFNINYR</sequence>
<keyword evidence="4" id="KW-0456">Lyase</keyword>
<dbReference type="InterPro" id="IPR008929">
    <property type="entry name" value="Chondroitin_lyas"/>
</dbReference>
<evidence type="ECO:0000259" key="5">
    <source>
        <dbReference type="Pfam" id="PF07940"/>
    </source>
</evidence>
<keyword evidence="2" id="KW-0732">Signal</keyword>
<feature type="domain" description="Heparinase II/III-like C-terminal" evidence="5">
    <location>
        <begin position="421"/>
        <end position="597"/>
    </location>
</feature>
<evidence type="ECO:0000313" key="8">
    <source>
        <dbReference type="Proteomes" id="UP000016160"/>
    </source>
</evidence>
<dbReference type="GO" id="GO:0016829">
    <property type="term" value="F:lyase activity"/>
    <property type="evidence" value="ECO:0007669"/>
    <property type="project" value="UniProtKB-KW"/>
</dbReference>
<dbReference type="Pfam" id="PF16889">
    <property type="entry name" value="Hepar_II_III_N"/>
    <property type="match status" value="1"/>
</dbReference>
<dbReference type="HOGENOM" id="CLU_373289_0_0_10"/>
<evidence type="ECO:0000256" key="4">
    <source>
        <dbReference type="ARBA" id="ARBA00023239"/>
    </source>
</evidence>
<dbReference type="InterPro" id="IPR031680">
    <property type="entry name" value="Hepar_II_III_N"/>
</dbReference>
<evidence type="ECO:0000259" key="6">
    <source>
        <dbReference type="Pfam" id="PF16889"/>
    </source>
</evidence>
<name>T2KMN9_FORAG</name>
<dbReference type="eggNOG" id="COG5360">
    <property type="taxonomic scope" value="Bacteria"/>
</dbReference>
<keyword evidence="8" id="KW-1185">Reference proteome</keyword>
<dbReference type="Pfam" id="PF07940">
    <property type="entry name" value="Hepar_II_III_C"/>
    <property type="match status" value="1"/>
</dbReference>
<protein>
    <submittedName>
        <fullName evidence="7">Heparinase II/III family protein</fullName>
    </submittedName>
</protein>
<dbReference type="RefSeq" id="WP_084817539.1">
    <property type="nucleotide sequence ID" value="NZ_HG315671.1"/>
</dbReference>
<dbReference type="PATRIC" id="fig|1347342.6.peg.2464"/>
<dbReference type="EMBL" id="HG315671">
    <property type="protein sequence ID" value="CDF80162.1"/>
    <property type="molecule type" value="Genomic_DNA"/>
</dbReference>
<evidence type="ECO:0000256" key="3">
    <source>
        <dbReference type="ARBA" id="ARBA00022764"/>
    </source>
</evidence>
<dbReference type="Proteomes" id="UP000016160">
    <property type="component" value="Chromosome"/>
</dbReference>
<dbReference type="InterPro" id="IPR012480">
    <property type="entry name" value="Hepar_II_III_C"/>
</dbReference>
<dbReference type="AlphaFoldDB" id="T2KMN9"/>
<evidence type="ECO:0000313" key="7">
    <source>
        <dbReference type="EMBL" id="CDF80162.1"/>
    </source>
</evidence>
<dbReference type="PANTHER" id="PTHR39210:SF1">
    <property type="entry name" value="HEPARIN-SULFATE LYASE"/>
    <property type="match status" value="1"/>
</dbReference>
<accession>T2KMN9</accession>
<organism evidence="7 8">
    <name type="scientific">Formosa agariphila (strain DSM 15362 / KCTC 12365 / LMG 23005 / KMM 3901 / M-2Alg 35-1)</name>
    <dbReference type="NCBI Taxonomy" id="1347342"/>
    <lineage>
        <taxon>Bacteria</taxon>
        <taxon>Pseudomonadati</taxon>
        <taxon>Bacteroidota</taxon>
        <taxon>Flavobacteriia</taxon>
        <taxon>Flavobacteriales</taxon>
        <taxon>Flavobacteriaceae</taxon>
        <taxon>Formosa</taxon>
    </lineage>
</organism>
<dbReference type="GO" id="GO:0042597">
    <property type="term" value="C:periplasmic space"/>
    <property type="evidence" value="ECO:0007669"/>
    <property type="project" value="UniProtKB-SubCell"/>
</dbReference>
<keyword evidence="3" id="KW-0574">Periplasm</keyword>
<comment type="subcellular location">
    <subcellularLocation>
        <location evidence="1">Periplasm</location>
    </subcellularLocation>
</comment>
<dbReference type="SUPFAM" id="SSF48230">
    <property type="entry name" value="Chondroitin AC/alginate lyase"/>
    <property type="match status" value="1"/>
</dbReference>
<dbReference type="Gene3D" id="1.50.10.100">
    <property type="entry name" value="Chondroitin AC/alginate lyase"/>
    <property type="match status" value="1"/>
</dbReference>
<proteinExistence type="predicted"/>
<evidence type="ECO:0000256" key="2">
    <source>
        <dbReference type="ARBA" id="ARBA00022729"/>
    </source>
</evidence>
<dbReference type="PANTHER" id="PTHR39210">
    <property type="entry name" value="HEPARIN-SULFATE LYASE"/>
    <property type="match status" value="1"/>
</dbReference>
<dbReference type="STRING" id="1347342.BN863_24500"/>
<feature type="domain" description="Heparin-sulfate lyase N-terminal" evidence="6">
    <location>
        <begin position="69"/>
        <end position="360"/>
    </location>
</feature>